<evidence type="ECO:0000313" key="1">
    <source>
        <dbReference type="EMBL" id="OTU27112.1"/>
    </source>
</evidence>
<gene>
    <name evidence="1" type="ORF">CAT59_12035</name>
</gene>
<organism evidence="1 2">
    <name type="scientific">Acinetobacter pittii</name>
    <name type="common">Acinetobacter genomosp. 3</name>
    <dbReference type="NCBI Taxonomy" id="48296"/>
    <lineage>
        <taxon>Bacteria</taxon>
        <taxon>Pseudomonadati</taxon>
        <taxon>Pseudomonadota</taxon>
        <taxon>Gammaproteobacteria</taxon>
        <taxon>Moraxellales</taxon>
        <taxon>Moraxellaceae</taxon>
        <taxon>Acinetobacter</taxon>
        <taxon>Acinetobacter calcoaceticus/baumannii complex</taxon>
    </lineage>
</organism>
<protein>
    <submittedName>
        <fullName evidence="1">Uncharacterized protein</fullName>
    </submittedName>
</protein>
<sequence length="50" mass="6074">MCNEFIFFPIGLKLFLLDKLFYKFDKFDLAIENLQISWIQLLKTCSLKQR</sequence>
<dbReference type="Proteomes" id="UP000195162">
    <property type="component" value="Unassembled WGS sequence"/>
</dbReference>
<proteinExistence type="predicted"/>
<dbReference type="EMBL" id="NGIR01000029">
    <property type="protein sequence ID" value="OTU27112.1"/>
    <property type="molecule type" value="Genomic_DNA"/>
</dbReference>
<dbReference type="AlphaFoldDB" id="A0A242U3Q8"/>
<evidence type="ECO:0000313" key="2">
    <source>
        <dbReference type="Proteomes" id="UP000195162"/>
    </source>
</evidence>
<name>A0A242U3Q8_ACIPI</name>
<reference evidence="1 2" key="1">
    <citation type="submission" date="2017-05" db="EMBL/GenBank/DDBJ databases">
        <authorList>
            <person name="Song R."/>
            <person name="Chenine A.L."/>
            <person name="Ruprecht R.M."/>
        </authorList>
    </citation>
    <scope>NUCLEOTIDE SEQUENCE [LARGE SCALE GENOMIC DNA]</scope>
    <source>
        <strain evidence="1 2">ARLG1955</strain>
    </source>
</reference>
<comment type="caution">
    <text evidence="1">The sequence shown here is derived from an EMBL/GenBank/DDBJ whole genome shotgun (WGS) entry which is preliminary data.</text>
</comment>
<accession>A0A242U3Q8</accession>